<sequence length="58" mass="6843">MWKLCLNLTLVKGSILSASVEKLWKIHQIDRDLVWFNPLSTLVFGNNRQVIHNIFHRV</sequence>
<evidence type="ECO:0000313" key="1">
    <source>
        <dbReference type="EMBL" id="CDM98055.1"/>
    </source>
</evidence>
<protein>
    <submittedName>
        <fullName evidence="1">Uncharacterized protein</fullName>
    </submittedName>
</protein>
<dbReference type="EMBL" id="FO818640">
    <property type="protein sequence ID" value="CDM98055.1"/>
    <property type="molecule type" value="Genomic_DNA"/>
</dbReference>
<keyword evidence="2" id="KW-1185">Reference proteome</keyword>
<gene>
    <name evidence="1" type="ORF">ARTHRO_60656</name>
</gene>
<organism evidence="1 2">
    <name type="scientific">Limnospira indica PCC 8005</name>
    <dbReference type="NCBI Taxonomy" id="376219"/>
    <lineage>
        <taxon>Bacteria</taxon>
        <taxon>Bacillati</taxon>
        <taxon>Cyanobacteriota</taxon>
        <taxon>Cyanophyceae</taxon>
        <taxon>Oscillatoriophycideae</taxon>
        <taxon>Oscillatoriales</taxon>
        <taxon>Sirenicapillariaceae</taxon>
        <taxon>Limnospira</taxon>
    </lineage>
</organism>
<proteinExistence type="predicted"/>
<evidence type="ECO:0000313" key="2">
    <source>
        <dbReference type="Proteomes" id="UP000032946"/>
    </source>
</evidence>
<accession>A0A9P1P1K6</accession>
<dbReference type="AlphaFoldDB" id="A0A9P1P1K6"/>
<dbReference type="Proteomes" id="UP000032946">
    <property type="component" value="Chromosome"/>
</dbReference>
<name>A0A9P1P1K6_9CYAN</name>
<reference evidence="1 2" key="1">
    <citation type="submission" date="2014-02" db="EMBL/GenBank/DDBJ databases">
        <authorList>
            <person name="Genoscope - CEA"/>
        </authorList>
    </citation>
    <scope>NUCLEOTIDE SEQUENCE [LARGE SCALE GENOMIC DNA]</scope>
    <source>
        <strain evidence="1 2">PCC 8005</strain>
    </source>
</reference>